<keyword evidence="2" id="KW-1185">Reference proteome</keyword>
<comment type="caution">
    <text evidence="1">The sequence shown here is derived from an EMBL/GenBank/DDBJ whole genome shotgun (WGS) entry which is preliminary data.</text>
</comment>
<sequence>MPVRFRQNFTIQQAALQTKRLSDFQHGLLRKGQAGTWCFCQAIDCTVKQPSFSLMDHSPLKKWRHFDIS</sequence>
<reference evidence="1 2" key="1">
    <citation type="journal article" date="2018" name="Nat. Ecol. Evol.">
        <title>Shark genomes provide insights into elasmobranch evolution and the origin of vertebrates.</title>
        <authorList>
            <person name="Hara Y"/>
            <person name="Yamaguchi K"/>
            <person name="Onimaru K"/>
            <person name="Kadota M"/>
            <person name="Koyanagi M"/>
            <person name="Keeley SD"/>
            <person name="Tatsumi K"/>
            <person name="Tanaka K"/>
            <person name="Motone F"/>
            <person name="Kageyama Y"/>
            <person name="Nozu R"/>
            <person name="Adachi N"/>
            <person name="Nishimura O"/>
            <person name="Nakagawa R"/>
            <person name="Tanegashima C"/>
            <person name="Kiyatake I"/>
            <person name="Matsumoto R"/>
            <person name="Murakumo K"/>
            <person name="Nishida K"/>
            <person name="Terakita A"/>
            <person name="Kuratani S"/>
            <person name="Sato K"/>
            <person name="Hyodo S Kuraku.S."/>
        </authorList>
    </citation>
    <scope>NUCLEOTIDE SEQUENCE [LARGE SCALE GENOMIC DNA]</scope>
</reference>
<accession>A0A401SHT1</accession>
<protein>
    <submittedName>
        <fullName evidence="1">Uncharacterized protein</fullName>
    </submittedName>
</protein>
<organism evidence="1 2">
    <name type="scientific">Chiloscyllium punctatum</name>
    <name type="common">Brownbanded bambooshark</name>
    <name type="synonym">Hemiscyllium punctatum</name>
    <dbReference type="NCBI Taxonomy" id="137246"/>
    <lineage>
        <taxon>Eukaryota</taxon>
        <taxon>Metazoa</taxon>
        <taxon>Chordata</taxon>
        <taxon>Craniata</taxon>
        <taxon>Vertebrata</taxon>
        <taxon>Chondrichthyes</taxon>
        <taxon>Elasmobranchii</taxon>
        <taxon>Galeomorphii</taxon>
        <taxon>Galeoidea</taxon>
        <taxon>Orectolobiformes</taxon>
        <taxon>Hemiscylliidae</taxon>
        <taxon>Chiloscyllium</taxon>
    </lineage>
</organism>
<evidence type="ECO:0000313" key="1">
    <source>
        <dbReference type="EMBL" id="GCC29903.1"/>
    </source>
</evidence>
<dbReference type="AlphaFoldDB" id="A0A401SHT1"/>
<name>A0A401SHT1_CHIPU</name>
<evidence type="ECO:0000313" key="2">
    <source>
        <dbReference type="Proteomes" id="UP000287033"/>
    </source>
</evidence>
<dbReference type="EMBL" id="BEZZ01000272">
    <property type="protein sequence ID" value="GCC29903.1"/>
    <property type="molecule type" value="Genomic_DNA"/>
</dbReference>
<proteinExistence type="predicted"/>
<dbReference type="Proteomes" id="UP000287033">
    <property type="component" value="Unassembled WGS sequence"/>
</dbReference>
<gene>
    <name evidence="1" type="ORF">chiPu_0008346</name>
</gene>